<dbReference type="Gene3D" id="3.40.50.1980">
    <property type="entry name" value="Nitrogenase molybdenum iron protein domain"/>
    <property type="match status" value="2"/>
</dbReference>
<protein>
    <submittedName>
        <fullName evidence="2">Iron complex transport system substrate-binding protein</fullName>
    </submittedName>
</protein>
<feature type="domain" description="Fe/B12 periplasmic-binding" evidence="1">
    <location>
        <begin position="20"/>
        <end position="269"/>
    </location>
</feature>
<evidence type="ECO:0000259" key="1">
    <source>
        <dbReference type="PROSITE" id="PS50983"/>
    </source>
</evidence>
<proteinExistence type="predicted"/>
<dbReference type="InterPro" id="IPR050902">
    <property type="entry name" value="ABC_Transporter_SBP"/>
</dbReference>
<organism evidence="2 3">
    <name type="scientific">Chitinophaga costaii</name>
    <dbReference type="NCBI Taxonomy" id="1335309"/>
    <lineage>
        <taxon>Bacteria</taxon>
        <taxon>Pseudomonadati</taxon>
        <taxon>Bacteroidota</taxon>
        <taxon>Chitinophagia</taxon>
        <taxon>Chitinophagales</taxon>
        <taxon>Chitinophagaceae</taxon>
        <taxon>Chitinophaga</taxon>
    </lineage>
</organism>
<dbReference type="SUPFAM" id="SSF53807">
    <property type="entry name" value="Helical backbone' metal receptor"/>
    <property type="match status" value="1"/>
</dbReference>
<accession>A0A1C4EEF0</accession>
<dbReference type="OrthoDB" id="9797736at2"/>
<dbReference type="PANTHER" id="PTHR30535">
    <property type="entry name" value="VITAMIN B12-BINDING PROTEIN"/>
    <property type="match status" value="1"/>
</dbReference>
<keyword evidence="3" id="KW-1185">Reference proteome</keyword>
<dbReference type="STRING" id="1335309.GA0116948_10850"/>
<dbReference type="Proteomes" id="UP000242818">
    <property type="component" value="Unassembled WGS sequence"/>
</dbReference>
<dbReference type="Pfam" id="PF01497">
    <property type="entry name" value="Peripla_BP_2"/>
    <property type="match status" value="1"/>
</dbReference>
<dbReference type="AlphaFoldDB" id="A0A1C4EEF0"/>
<evidence type="ECO:0000313" key="2">
    <source>
        <dbReference type="EMBL" id="SCC42006.1"/>
    </source>
</evidence>
<dbReference type="RefSeq" id="WP_089712629.1">
    <property type="nucleotide sequence ID" value="NZ_FMAR01000008.1"/>
</dbReference>
<dbReference type="InterPro" id="IPR002491">
    <property type="entry name" value="ABC_transptr_periplasmic_BD"/>
</dbReference>
<dbReference type="PROSITE" id="PS50983">
    <property type="entry name" value="FE_B12_PBP"/>
    <property type="match status" value="1"/>
</dbReference>
<dbReference type="PANTHER" id="PTHR30535:SF4">
    <property type="entry name" value="HEMIN-BINDING PERIPLASMIC PROTEIN HMUT"/>
    <property type="match status" value="1"/>
</dbReference>
<name>A0A1C4EEF0_9BACT</name>
<dbReference type="EMBL" id="FMAR01000008">
    <property type="protein sequence ID" value="SCC42006.1"/>
    <property type="molecule type" value="Genomic_DNA"/>
</dbReference>
<sequence>MQYLLTLLLFFVGTVQAQQRIVSLNGSISEVLGALGLESQVVGTDITSNYPAAMVSKPKVGHNRNISPEGVLALHPTLVIGLEKQLDPLLVQQLKNAKANVVALPQALSANGIRQMLQQVAAATGTSAKVPVIQQQFDQQLKALHLAPLHQKVLFIYARGAGTLLAGGAGTPVEQMIVLAGGENAMKDFKEYKPLTAESLVAANPDVLLLFTDGLASIGGAEGLLKVPGVAQTNAGKNKRFITMEGELLTGFTLRLPQALQELHNKIQR</sequence>
<evidence type="ECO:0000313" key="3">
    <source>
        <dbReference type="Proteomes" id="UP000242818"/>
    </source>
</evidence>
<reference evidence="2 3" key="1">
    <citation type="submission" date="2016-08" db="EMBL/GenBank/DDBJ databases">
        <authorList>
            <person name="Seilhamer J.J."/>
        </authorList>
    </citation>
    <scope>NUCLEOTIDE SEQUENCE [LARGE SCALE GENOMIC DNA]</scope>
    <source>
        <strain evidence="2 3">A37T2</strain>
    </source>
</reference>
<gene>
    <name evidence="2" type="ORF">GA0116948_10850</name>
</gene>